<gene>
    <name evidence="1" type="ORF">H7849_14380</name>
</gene>
<reference evidence="1 2" key="1">
    <citation type="submission" date="2020-08" db="EMBL/GenBank/DDBJ databases">
        <title>Edaphobacter telluris sp. nov. and Acidobacterium dinghuensis sp. nov., two acidobacteria isolated from forest soil.</title>
        <authorList>
            <person name="Fu J."/>
            <person name="Qiu L."/>
        </authorList>
    </citation>
    <scope>NUCLEOTIDE SEQUENCE [LARGE SCALE GENOMIC DNA]</scope>
    <source>
        <strain evidence="1">4Y35</strain>
    </source>
</reference>
<dbReference type="AlphaFoldDB" id="A0A7G8BCT7"/>
<keyword evidence="2" id="KW-1185">Reference proteome</keyword>
<organism evidence="1 2">
    <name type="scientific">Alloacidobacterium dinghuense</name>
    <dbReference type="NCBI Taxonomy" id="2763107"/>
    <lineage>
        <taxon>Bacteria</taxon>
        <taxon>Pseudomonadati</taxon>
        <taxon>Acidobacteriota</taxon>
        <taxon>Terriglobia</taxon>
        <taxon>Terriglobales</taxon>
        <taxon>Acidobacteriaceae</taxon>
        <taxon>Alloacidobacterium</taxon>
    </lineage>
</organism>
<dbReference type="EMBL" id="CP060394">
    <property type="protein sequence ID" value="QNI30357.1"/>
    <property type="molecule type" value="Genomic_DNA"/>
</dbReference>
<dbReference type="KEGG" id="adin:H7849_14380"/>
<accession>A0A7G8BCT7</accession>
<dbReference type="RefSeq" id="WP_186740201.1">
    <property type="nucleotide sequence ID" value="NZ_CP060394.1"/>
</dbReference>
<evidence type="ECO:0008006" key="3">
    <source>
        <dbReference type="Google" id="ProtNLM"/>
    </source>
</evidence>
<name>A0A7G8BCT7_9BACT</name>
<protein>
    <recommendedName>
        <fullName evidence="3">DUF1641 domain-containing protein</fullName>
    </recommendedName>
</protein>
<evidence type="ECO:0000313" key="2">
    <source>
        <dbReference type="Proteomes" id="UP000515312"/>
    </source>
</evidence>
<proteinExistence type="predicted"/>
<dbReference type="Proteomes" id="UP000515312">
    <property type="component" value="Chromosome"/>
</dbReference>
<evidence type="ECO:0000313" key="1">
    <source>
        <dbReference type="EMBL" id="QNI30357.1"/>
    </source>
</evidence>
<sequence length="158" mass="16967">MAVAVDFRTYKPQNSRDDLVQRIEQAPIEHAQAVLAAYDLLERLHEKGVIDLLNGLLSAGDTVVNHVVNVVSSREMVTALRIVLIFSNLLSSIDADELHHIVAGAGKESPSLLSLAKQATSKDARRGMATAVGVLNVLGAALNSGTDRSSNDREMKGR</sequence>